<dbReference type="GO" id="GO:0006310">
    <property type="term" value="P:DNA recombination"/>
    <property type="evidence" value="ECO:0007669"/>
    <property type="project" value="UniProtKB-UniRule"/>
</dbReference>
<dbReference type="Pfam" id="PF00570">
    <property type="entry name" value="HRDC"/>
    <property type="match status" value="1"/>
</dbReference>
<keyword evidence="8 21" id="KW-0347">Helicase</keyword>
<evidence type="ECO:0000256" key="14">
    <source>
        <dbReference type="ARBA" id="ARBA00023235"/>
    </source>
</evidence>
<dbReference type="InterPro" id="IPR027417">
    <property type="entry name" value="P-loop_NTPase"/>
</dbReference>
<dbReference type="Gene3D" id="1.10.10.10">
    <property type="entry name" value="Winged helix-like DNA-binding domain superfamily/Winged helix DNA-binding domain"/>
    <property type="match status" value="1"/>
</dbReference>
<name>A0A934IEY7_9HYPH</name>
<comment type="catalytic activity">
    <reaction evidence="15">
        <text>Couples ATP hydrolysis with the unwinding of duplex DNA by translocating in the 3'-5' direction.</text>
        <dbReference type="EC" id="5.6.2.4"/>
    </reaction>
</comment>
<dbReference type="EMBL" id="JAEKJA010000003">
    <property type="protein sequence ID" value="MBJ3775293.1"/>
    <property type="molecule type" value="Genomic_DNA"/>
</dbReference>
<evidence type="ECO:0000256" key="1">
    <source>
        <dbReference type="ARBA" id="ARBA00001946"/>
    </source>
</evidence>
<dbReference type="GO" id="GO:0043590">
    <property type="term" value="C:bacterial nucleoid"/>
    <property type="evidence" value="ECO:0007669"/>
    <property type="project" value="TreeGrafter"/>
</dbReference>
<comment type="caution">
    <text evidence="21">The sequence shown here is derived from an EMBL/GenBank/DDBJ whole genome shotgun (WGS) entry which is preliminary data.</text>
</comment>
<dbReference type="PROSITE" id="PS51192">
    <property type="entry name" value="HELICASE_ATP_BIND_1"/>
    <property type="match status" value="1"/>
</dbReference>
<dbReference type="NCBIfam" id="TIGR01389">
    <property type="entry name" value="recQ"/>
    <property type="match status" value="1"/>
</dbReference>
<feature type="region of interest" description="Disordered" evidence="17">
    <location>
        <begin position="1"/>
        <end position="27"/>
    </location>
</feature>
<evidence type="ECO:0000256" key="11">
    <source>
        <dbReference type="ARBA" id="ARBA00023125"/>
    </source>
</evidence>
<dbReference type="InterPro" id="IPR002121">
    <property type="entry name" value="HRDC_dom"/>
</dbReference>
<keyword evidence="11" id="KW-0238">DNA-binding</keyword>
<keyword evidence="22" id="KW-1185">Reference proteome</keyword>
<dbReference type="EC" id="5.6.2.4" evidence="16"/>
<dbReference type="Pfam" id="PF09382">
    <property type="entry name" value="RQC"/>
    <property type="match status" value="1"/>
</dbReference>
<dbReference type="SMART" id="SM00956">
    <property type="entry name" value="RQC"/>
    <property type="match status" value="1"/>
</dbReference>
<dbReference type="SUPFAM" id="SSF47819">
    <property type="entry name" value="HRDC-like"/>
    <property type="match status" value="1"/>
</dbReference>
<dbReference type="Gene3D" id="3.40.50.300">
    <property type="entry name" value="P-loop containing nucleotide triphosphate hydrolases"/>
    <property type="match status" value="2"/>
</dbReference>
<keyword evidence="14" id="KW-0413">Isomerase</keyword>
<dbReference type="InterPro" id="IPR018982">
    <property type="entry name" value="RQC_domain"/>
</dbReference>
<dbReference type="AlphaFoldDB" id="A0A934IEY7"/>
<feature type="domain" description="HRDC" evidence="18">
    <location>
        <begin position="548"/>
        <end position="625"/>
    </location>
</feature>
<dbReference type="GO" id="GO:0043138">
    <property type="term" value="F:3'-5' DNA helicase activity"/>
    <property type="evidence" value="ECO:0007669"/>
    <property type="project" value="UniProtKB-EC"/>
</dbReference>
<dbReference type="Gene3D" id="1.10.150.80">
    <property type="entry name" value="HRDC domain"/>
    <property type="match status" value="1"/>
</dbReference>
<dbReference type="Proteomes" id="UP000609531">
    <property type="component" value="Unassembled WGS sequence"/>
</dbReference>
<dbReference type="SMART" id="SM00490">
    <property type="entry name" value="HELICc"/>
    <property type="match status" value="1"/>
</dbReference>
<dbReference type="GO" id="GO:0003677">
    <property type="term" value="F:DNA binding"/>
    <property type="evidence" value="ECO:0007669"/>
    <property type="project" value="UniProtKB-KW"/>
</dbReference>
<dbReference type="SUPFAM" id="SSF52540">
    <property type="entry name" value="P-loop containing nucleoside triphosphate hydrolases"/>
    <property type="match status" value="2"/>
</dbReference>
<evidence type="ECO:0000259" key="20">
    <source>
        <dbReference type="PROSITE" id="PS51194"/>
    </source>
</evidence>
<evidence type="ECO:0000256" key="9">
    <source>
        <dbReference type="ARBA" id="ARBA00022833"/>
    </source>
</evidence>
<dbReference type="FunFam" id="3.40.50.300:FF:000296">
    <property type="entry name" value="ATP-dependent DNA helicase RecQ"/>
    <property type="match status" value="1"/>
</dbReference>
<dbReference type="PROSITE" id="PS51194">
    <property type="entry name" value="HELICASE_CTER"/>
    <property type="match status" value="1"/>
</dbReference>
<evidence type="ECO:0000259" key="18">
    <source>
        <dbReference type="PROSITE" id="PS50967"/>
    </source>
</evidence>
<evidence type="ECO:0000256" key="6">
    <source>
        <dbReference type="ARBA" id="ARBA00022763"/>
    </source>
</evidence>
<keyword evidence="13" id="KW-0234">DNA repair</keyword>
<dbReference type="InterPro" id="IPR044876">
    <property type="entry name" value="HRDC_dom_sf"/>
</dbReference>
<proteinExistence type="inferred from homology"/>
<keyword evidence="10" id="KW-0067">ATP-binding</keyword>
<dbReference type="RefSeq" id="WP_198881166.1">
    <property type="nucleotide sequence ID" value="NZ_JAEKJA010000003.1"/>
</dbReference>
<keyword evidence="6" id="KW-0227">DNA damage</keyword>
<dbReference type="InterPro" id="IPR032284">
    <property type="entry name" value="RecQ_Zn-bd"/>
</dbReference>
<organism evidence="21 22">
    <name type="scientific">Acuticoccus mangrovi</name>
    <dbReference type="NCBI Taxonomy" id="2796142"/>
    <lineage>
        <taxon>Bacteria</taxon>
        <taxon>Pseudomonadati</taxon>
        <taxon>Pseudomonadota</taxon>
        <taxon>Alphaproteobacteria</taxon>
        <taxon>Hyphomicrobiales</taxon>
        <taxon>Amorphaceae</taxon>
        <taxon>Acuticoccus</taxon>
    </lineage>
</organism>
<evidence type="ECO:0000256" key="10">
    <source>
        <dbReference type="ARBA" id="ARBA00022840"/>
    </source>
</evidence>
<dbReference type="InterPro" id="IPR011545">
    <property type="entry name" value="DEAD/DEAH_box_helicase_dom"/>
</dbReference>
<feature type="domain" description="Helicase ATP-binding" evidence="19">
    <location>
        <begin position="51"/>
        <end position="219"/>
    </location>
</feature>
<dbReference type="InterPro" id="IPR036388">
    <property type="entry name" value="WH-like_DNA-bd_sf"/>
</dbReference>
<dbReference type="Pfam" id="PF00271">
    <property type="entry name" value="Helicase_C"/>
    <property type="match status" value="1"/>
</dbReference>
<dbReference type="InterPro" id="IPR014001">
    <property type="entry name" value="Helicase_ATP-bd"/>
</dbReference>
<evidence type="ECO:0000256" key="3">
    <source>
        <dbReference type="ARBA" id="ARBA00005446"/>
    </source>
</evidence>
<dbReference type="GO" id="GO:0046872">
    <property type="term" value="F:metal ion binding"/>
    <property type="evidence" value="ECO:0007669"/>
    <property type="project" value="UniProtKB-KW"/>
</dbReference>
<dbReference type="PANTHER" id="PTHR13710:SF105">
    <property type="entry name" value="ATP-DEPENDENT DNA HELICASE Q1"/>
    <property type="match status" value="1"/>
</dbReference>
<reference evidence="21" key="1">
    <citation type="submission" date="2020-12" db="EMBL/GenBank/DDBJ databases">
        <title>Bacterial taxonomy.</title>
        <authorList>
            <person name="Pan X."/>
        </authorList>
    </citation>
    <scope>NUCLEOTIDE SEQUENCE</scope>
    <source>
        <strain evidence="21">B2012</strain>
    </source>
</reference>
<keyword evidence="5" id="KW-0547">Nucleotide-binding</keyword>
<evidence type="ECO:0000256" key="15">
    <source>
        <dbReference type="ARBA" id="ARBA00034617"/>
    </source>
</evidence>
<dbReference type="GO" id="GO:0006281">
    <property type="term" value="P:DNA repair"/>
    <property type="evidence" value="ECO:0007669"/>
    <property type="project" value="UniProtKB-KW"/>
</dbReference>
<dbReference type="GO" id="GO:0016787">
    <property type="term" value="F:hydrolase activity"/>
    <property type="evidence" value="ECO:0007669"/>
    <property type="project" value="UniProtKB-KW"/>
</dbReference>
<feature type="domain" description="Helicase C-terminal" evidence="20">
    <location>
        <begin position="240"/>
        <end position="389"/>
    </location>
</feature>
<gene>
    <name evidence="21" type="primary">recQ</name>
    <name evidence="21" type="ORF">JCR33_06320</name>
</gene>
<dbReference type="SMART" id="SM00341">
    <property type="entry name" value="HRDC"/>
    <property type="match status" value="1"/>
</dbReference>
<evidence type="ECO:0000256" key="8">
    <source>
        <dbReference type="ARBA" id="ARBA00022806"/>
    </source>
</evidence>
<evidence type="ECO:0000313" key="22">
    <source>
        <dbReference type="Proteomes" id="UP000609531"/>
    </source>
</evidence>
<keyword evidence="4" id="KW-0479">Metal-binding</keyword>
<evidence type="ECO:0000256" key="12">
    <source>
        <dbReference type="ARBA" id="ARBA00023172"/>
    </source>
</evidence>
<evidence type="ECO:0000256" key="5">
    <source>
        <dbReference type="ARBA" id="ARBA00022741"/>
    </source>
</evidence>
<evidence type="ECO:0000256" key="17">
    <source>
        <dbReference type="SAM" id="MobiDB-lite"/>
    </source>
</evidence>
<dbReference type="Pfam" id="PF16124">
    <property type="entry name" value="RecQ_Zn_bind"/>
    <property type="match status" value="1"/>
</dbReference>
<comment type="cofactor">
    <cofactor evidence="1">
        <name>Mg(2+)</name>
        <dbReference type="ChEBI" id="CHEBI:18420"/>
    </cofactor>
</comment>
<dbReference type="CDD" id="cd17920">
    <property type="entry name" value="DEXHc_RecQ"/>
    <property type="match status" value="1"/>
</dbReference>
<sequence length="625" mass="69073">MTDWFDPEDPGPTLDLTPASTPVGGDGRGAEEILREVFGFAAFRPGQAEIVEAVTGGEEVLAVMPTGGGKSLCYQLPALMRAGVTIVVSPLIALMRDQVSALKALGVAAESLNSGNDYEDNRRTLERARNGQLKLLYISPERLASVETIEALRDAPISLLAVDEAHCVSQWGHDFRPEYRMIGQVRADLAIRQTVAFTATADEITRKDIAERLFERPPQVFLRSFDRPNISLAMTARQDGRAQLLAFLKAHQGESGIVYCQSRRRVDETAAFLAAKGYNAVPYHAGLERQERDHNQDVFLREDGVIVVATIAFGMGVDKPDVRFVFHMDLSKNIESYYQEIGRAGRDGLAATAHALYGFNEIRQFRQWIEASEASEEQKEVERQKVNALVALCEAPTCRRQVLLAYFGEQSEPCGNCDLCNGKVEMFDATVLAQKALSAVARTRERFGVEHLISILRGEANDKVTSRGHDTLPTFGVGKDQSRPSWRSIYRQLGAIGYAFPDADRFNAWRLTEAGWRVLKGEEKVTLRKDALSLKEKASKSASAELPSDADPALLDALKALRRTLASERDVPAYVIFSDRTLIEMTSKKPETLGEMRGIHGVGERKLNDFAPAFIEVIREGVAPS</sequence>
<keyword evidence="9" id="KW-0862">Zinc</keyword>
<dbReference type="GO" id="GO:0005737">
    <property type="term" value="C:cytoplasm"/>
    <property type="evidence" value="ECO:0007669"/>
    <property type="project" value="TreeGrafter"/>
</dbReference>
<evidence type="ECO:0000256" key="2">
    <source>
        <dbReference type="ARBA" id="ARBA00001947"/>
    </source>
</evidence>
<dbReference type="GO" id="GO:0009378">
    <property type="term" value="F:four-way junction helicase activity"/>
    <property type="evidence" value="ECO:0007669"/>
    <property type="project" value="TreeGrafter"/>
</dbReference>
<dbReference type="InterPro" id="IPR001650">
    <property type="entry name" value="Helicase_C-like"/>
</dbReference>
<dbReference type="GO" id="GO:0030894">
    <property type="term" value="C:replisome"/>
    <property type="evidence" value="ECO:0007669"/>
    <property type="project" value="TreeGrafter"/>
</dbReference>
<keyword evidence="7 21" id="KW-0378">Hydrolase</keyword>
<comment type="cofactor">
    <cofactor evidence="2">
        <name>Zn(2+)</name>
        <dbReference type="ChEBI" id="CHEBI:29105"/>
    </cofactor>
</comment>
<keyword evidence="12" id="KW-0233">DNA recombination</keyword>
<dbReference type="InterPro" id="IPR010997">
    <property type="entry name" value="HRDC-like_sf"/>
</dbReference>
<evidence type="ECO:0000256" key="13">
    <source>
        <dbReference type="ARBA" id="ARBA00023204"/>
    </source>
</evidence>
<dbReference type="Pfam" id="PF00270">
    <property type="entry name" value="DEAD"/>
    <property type="match status" value="1"/>
</dbReference>
<dbReference type="GO" id="GO:0005524">
    <property type="term" value="F:ATP binding"/>
    <property type="evidence" value="ECO:0007669"/>
    <property type="project" value="UniProtKB-KW"/>
</dbReference>
<protein>
    <recommendedName>
        <fullName evidence="16">DNA helicase RecQ</fullName>
        <ecNumber evidence="16">5.6.2.4</ecNumber>
    </recommendedName>
</protein>
<dbReference type="PANTHER" id="PTHR13710">
    <property type="entry name" value="DNA HELICASE RECQ FAMILY MEMBER"/>
    <property type="match status" value="1"/>
</dbReference>
<evidence type="ECO:0000256" key="4">
    <source>
        <dbReference type="ARBA" id="ARBA00022723"/>
    </source>
</evidence>
<dbReference type="InterPro" id="IPR006293">
    <property type="entry name" value="DNA_helicase_ATP-dep_RecQ_bac"/>
</dbReference>
<evidence type="ECO:0000313" key="21">
    <source>
        <dbReference type="EMBL" id="MBJ3775293.1"/>
    </source>
</evidence>
<comment type="similarity">
    <text evidence="3">Belongs to the helicase family. RecQ subfamily.</text>
</comment>
<dbReference type="FunFam" id="3.40.50.300:FF:000156">
    <property type="entry name" value="ATP-dependent DNA helicase recQ"/>
    <property type="match status" value="1"/>
</dbReference>
<dbReference type="GO" id="GO:0006260">
    <property type="term" value="P:DNA replication"/>
    <property type="evidence" value="ECO:0007669"/>
    <property type="project" value="InterPro"/>
</dbReference>
<dbReference type="GO" id="GO:0009432">
    <property type="term" value="P:SOS response"/>
    <property type="evidence" value="ECO:0007669"/>
    <property type="project" value="UniProtKB-UniRule"/>
</dbReference>
<dbReference type="SMART" id="SM00487">
    <property type="entry name" value="DEXDc"/>
    <property type="match status" value="1"/>
</dbReference>
<dbReference type="PROSITE" id="PS50967">
    <property type="entry name" value="HRDC"/>
    <property type="match status" value="1"/>
</dbReference>
<evidence type="ECO:0000256" key="16">
    <source>
        <dbReference type="NCBIfam" id="TIGR01389"/>
    </source>
</evidence>
<evidence type="ECO:0000259" key="19">
    <source>
        <dbReference type="PROSITE" id="PS51192"/>
    </source>
</evidence>
<evidence type="ECO:0000256" key="7">
    <source>
        <dbReference type="ARBA" id="ARBA00022801"/>
    </source>
</evidence>
<dbReference type="NCBIfam" id="TIGR00614">
    <property type="entry name" value="recQ_fam"/>
    <property type="match status" value="1"/>
</dbReference>
<dbReference type="InterPro" id="IPR004589">
    <property type="entry name" value="DNA_helicase_ATP-dep_RecQ"/>
</dbReference>
<accession>A0A934IEY7</accession>